<feature type="non-terminal residue" evidence="1">
    <location>
        <position position="117"/>
    </location>
</feature>
<dbReference type="EMBL" id="BQXS01001572">
    <property type="protein sequence ID" value="GKT30795.1"/>
    <property type="molecule type" value="Genomic_DNA"/>
</dbReference>
<evidence type="ECO:0000313" key="1">
    <source>
        <dbReference type="EMBL" id="GKT30795.1"/>
    </source>
</evidence>
<proteinExistence type="predicted"/>
<name>A0ABQ5KE15_9EUKA</name>
<accession>A0ABQ5KE15</accession>
<reference evidence="1" key="1">
    <citation type="submission" date="2022-03" db="EMBL/GenBank/DDBJ databases">
        <title>Draft genome sequence of Aduncisulcus paluster, a free-living microaerophilic Fornicata.</title>
        <authorList>
            <person name="Yuyama I."/>
            <person name="Kume K."/>
            <person name="Tamura T."/>
            <person name="Inagaki Y."/>
            <person name="Hashimoto T."/>
        </authorList>
    </citation>
    <scope>NUCLEOTIDE SEQUENCE</scope>
    <source>
        <strain evidence="1">NY0171</strain>
    </source>
</reference>
<sequence length="117" mass="12912">MVDSLVVNLSHGNLLINAGKCFSILTSTSITINVSEVSLSIPEEHQYLGIGISLGPVSSSVTTRVSKMRDELKRILSLSLTPIQKVLALNIHVLPSWTYHARLGWVRQKDLLYVDTL</sequence>
<dbReference type="Proteomes" id="UP001057375">
    <property type="component" value="Unassembled WGS sequence"/>
</dbReference>
<gene>
    <name evidence="1" type="ORF">ADUPG1_001702</name>
</gene>
<keyword evidence="2" id="KW-1185">Reference proteome</keyword>
<evidence type="ECO:0000313" key="2">
    <source>
        <dbReference type="Proteomes" id="UP001057375"/>
    </source>
</evidence>
<comment type="caution">
    <text evidence="1">The sequence shown here is derived from an EMBL/GenBank/DDBJ whole genome shotgun (WGS) entry which is preliminary data.</text>
</comment>
<organism evidence="1 2">
    <name type="scientific">Aduncisulcus paluster</name>
    <dbReference type="NCBI Taxonomy" id="2918883"/>
    <lineage>
        <taxon>Eukaryota</taxon>
        <taxon>Metamonada</taxon>
        <taxon>Carpediemonas-like organisms</taxon>
        <taxon>Aduncisulcus</taxon>
    </lineage>
</organism>
<protein>
    <submittedName>
        <fullName evidence="1">Uncharacterized protein</fullName>
    </submittedName>
</protein>